<dbReference type="EMBL" id="QTSX02002180">
    <property type="protein sequence ID" value="KAJ9077760.1"/>
    <property type="molecule type" value="Genomic_DNA"/>
</dbReference>
<evidence type="ECO:0000313" key="2">
    <source>
        <dbReference type="Proteomes" id="UP001165960"/>
    </source>
</evidence>
<organism evidence="1 2">
    <name type="scientific">Entomophthora muscae</name>
    <dbReference type="NCBI Taxonomy" id="34485"/>
    <lineage>
        <taxon>Eukaryota</taxon>
        <taxon>Fungi</taxon>
        <taxon>Fungi incertae sedis</taxon>
        <taxon>Zoopagomycota</taxon>
        <taxon>Entomophthoromycotina</taxon>
        <taxon>Entomophthoromycetes</taxon>
        <taxon>Entomophthorales</taxon>
        <taxon>Entomophthoraceae</taxon>
        <taxon>Entomophthora</taxon>
    </lineage>
</organism>
<accession>A0ACC2TTF0</accession>
<sequence length="116" mass="12498">MKYLSILTLAFALLTSGVASIGKPRSSLGTTVIYVSSGGKSSTAADESGNEPVAKKLTSSNVYVPAMPEFPLDDLFERVPDKEIDAINPVMHRFGRLLPRPKKASPNPSTKKWGLH</sequence>
<comment type="caution">
    <text evidence="1">The sequence shown here is derived from an EMBL/GenBank/DDBJ whole genome shotgun (WGS) entry which is preliminary data.</text>
</comment>
<gene>
    <name evidence="1" type="ORF">DSO57_1013608</name>
</gene>
<name>A0ACC2TTF0_9FUNG</name>
<reference evidence="1" key="1">
    <citation type="submission" date="2022-04" db="EMBL/GenBank/DDBJ databases">
        <title>Genome of the entomopathogenic fungus Entomophthora muscae.</title>
        <authorList>
            <person name="Elya C."/>
            <person name="Lovett B.R."/>
            <person name="Lee E."/>
            <person name="Macias A.M."/>
            <person name="Hajek A.E."/>
            <person name="De Bivort B.L."/>
            <person name="Kasson M.T."/>
            <person name="De Fine Licht H.H."/>
            <person name="Stajich J.E."/>
        </authorList>
    </citation>
    <scope>NUCLEOTIDE SEQUENCE</scope>
    <source>
        <strain evidence="1">Berkeley</strain>
    </source>
</reference>
<keyword evidence="2" id="KW-1185">Reference proteome</keyword>
<protein>
    <submittedName>
        <fullName evidence="1">Uncharacterized protein</fullName>
    </submittedName>
</protein>
<proteinExistence type="predicted"/>
<evidence type="ECO:0000313" key="1">
    <source>
        <dbReference type="EMBL" id="KAJ9077760.1"/>
    </source>
</evidence>
<dbReference type="Proteomes" id="UP001165960">
    <property type="component" value="Unassembled WGS sequence"/>
</dbReference>